<keyword evidence="3" id="KW-0934">Plastid</keyword>
<evidence type="ECO:0000313" key="3">
    <source>
        <dbReference type="EMBL" id="ACB43214.1"/>
    </source>
</evidence>
<reference evidence="3" key="2">
    <citation type="journal article" date="2008" name="Curr. Biol.">
        <title>Chromatophore genome sequence of Paulinella sheds light on acquisition of photosynthesis by eukaryotes.</title>
        <authorList>
            <person name="Nowack E.C.M."/>
            <person name="Melkonian M."/>
            <person name="Gloeckner G."/>
        </authorList>
    </citation>
    <scope>NUCLEOTIDE SEQUENCE [LARGE SCALE GENOMIC DNA]</scope>
</reference>
<feature type="transmembrane region" description="Helical" evidence="1">
    <location>
        <begin position="21"/>
        <end position="39"/>
    </location>
</feature>
<protein>
    <recommendedName>
        <fullName evidence="2">DUF6737 domain-containing protein</fullName>
    </recommendedName>
</protein>
<evidence type="ECO:0000256" key="1">
    <source>
        <dbReference type="SAM" id="Phobius"/>
    </source>
</evidence>
<proteinExistence type="predicted"/>
<dbReference type="RefSeq" id="YP_002049424.1">
    <property type="nucleotide sequence ID" value="NC_011087.1"/>
</dbReference>
<keyword evidence="1" id="KW-0812">Transmembrane</keyword>
<gene>
    <name evidence="3" type="ordered locus">PCC_0800</name>
</gene>
<feature type="domain" description="DUF6737" evidence="2">
    <location>
        <begin position="14"/>
        <end position="68"/>
    </location>
</feature>
<dbReference type="Pfam" id="PF20522">
    <property type="entry name" value="DUF6737"/>
    <property type="match status" value="1"/>
</dbReference>
<organism evidence="3">
    <name type="scientific">Paulinella chromatophora</name>
    <dbReference type="NCBI Taxonomy" id="39717"/>
    <lineage>
        <taxon>Eukaryota</taxon>
        <taxon>Sar</taxon>
        <taxon>Rhizaria</taxon>
        <taxon>Cercozoa</taxon>
        <taxon>Imbricatea</taxon>
        <taxon>Silicofilosea</taxon>
        <taxon>Euglyphida</taxon>
        <taxon>Paulinellidae</taxon>
        <taxon>Paulinella</taxon>
    </lineage>
</organism>
<dbReference type="EMBL" id="CP000815">
    <property type="protein sequence ID" value="ACB43214.1"/>
    <property type="molecule type" value="Genomic_DNA"/>
</dbReference>
<feature type="transmembrane region" description="Helical" evidence="1">
    <location>
        <begin position="45"/>
        <end position="66"/>
    </location>
</feature>
<name>B1X5J5_PAUCH</name>
<dbReference type="PANTHER" id="PTHR36046">
    <property type="entry name" value="PROTEIN, PUTATIVE-RELATED"/>
    <property type="match status" value="1"/>
</dbReference>
<dbReference type="AlphaFoldDB" id="B1X5J5"/>
<dbReference type="GeneID" id="6481685"/>
<keyword evidence="1" id="KW-1133">Transmembrane helix</keyword>
<dbReference type="PANTHER" id="PTHR36046:SF1">
    <property type="entry name" value="DUF6737 DOMAIN-CONTAINING PROTEIN"/>
    <property type="match status" value="1"/>
</dbReference>
<dbReference type="InterPro" id="IPR046625">
    <property type="entry name" value="DUF6737"/>
</dbReference>
<evidence type="ECO:0000259" key="2">
    <source>
        <dbReference type="Pfam" id="PF20522"/>
    </source>
</evidence>
<reference evidence="3" key="1">
    <citation type="submission" date="2007-08" db="EMBL/GenBank/DDBJ databases">
        <authorList>
            <person name="Gloeckner G."/>
            <person name="Nowack E."/>
            <person name="Melkonian M."/>
        </authorList>
    </citation>
    <scope>NUCLEOTIDE SEQUENCE</scope>
</reference>
<geneLocation type="organellar chromatophore" evidence="3"/>
<sequence length="76" mass="9055">MPKLKKLLANRSYFWSFKDSWCQPWSIMLTGIAAILTTWEMIENWWLTISISTIILIWWILFLVVAPEISRISHNT</sequence>
<keyword evidence="1" id="KW-0472">Membrane</keyword>
<accession>B1X5J5</accession>
<dbReference type="GO" id="GO:0009507">
    <property type="term" value="C:chloroplast"/>
    <property type="evidence" value="ECO:0007669"/>
    <property type="project" value="TreeGrafter"/>
</dbReference>